<dbReference type="EMBL" id="STGY01000056">
    <property type="protein sequence ID" value="THV40627.1"/>
    <property type="molecule type" value="Genomic_DNA"/>
</dbReference>
<organism evidence="4 5">
    <name type="scientific">Glycomyces buryatensis</name>
    <dbReference type="NCBI Taxonomy" id="2570927"/>
    <lineage>
        <taxon>Bacteria</taxon>
        <taxon>Bacillati</taxon>
        <taxon>Actinomycetota</taxon>
        <taxon>Actinomycetes</taxon>
        <taxon>Glycomycetales</taxon>
        <taxon>Glycomycetaceae</taxon>
        <taxon>Glycomyces</taxon>
    </lineage>
</organism>
<feature type="region of interest" description="Disordered" evidence="1">
    <location>
        <begin position="23"/>
        <end position="47"/>
    </location>
</feature>
<keyword evidence="5" id="KW-1185">Reference proteome</keyword>
<dbReference type="InterPro" id="IPR029000">
    <property type="entry name" value="Cyclophilin-like_dom_sf"/>
</dbReference>
<accession>A0A4S8Q8B5</accession>
<feature type="transmembrane region" description="Helical" evidence="2">
    <location>
        <begin position="55"/>
        <end position="76"/>
    </location>
</feature>
<dbReference type="AlphaFoldDB" id="A0A4S8Q8B5"/>
<reference evidence="4 5" key="2">
    <citation type="submission" date="2019-05" db="EMBL/GenBank/DDBJ databases">
        <title>Glycomyces buryatensis sp. nov.</title>
        <authorList>
            <person name="Nikitina E."/>
        </authorList>
    </citation>
    <scope>NUCLEOTIDE SEQUENCE [LARGE SCALE GENOMIC DNA]</scope>
    <source>
        <strain evidence="4 5">18</strain>
    </source>
</reference>
<dbReference type="Gene3D" id="2.40.100.10">
    <property type="entry name" value="Cyclophilin-like"/>
    <property type="match status" value="1"/>
</dbReference>
<dbReference type="Proteomes" id="UP000308760">
    <property type="component" value="Unassembled WGS sequence"/>
</dbReference>
<dbReference type="SUPFAM" id="SSF50891">
    <property type="entry name" value="Cyclophilin-like"/>
    <property type="match status" value="1"/>
</dbReference>
<evidence type="ECO:0000313" key="4">
    <source>
        <dbReference type="EMBL" id="THV40627.1"/>
    </source>
</evidence>
<gene>
    <name evidence="4" type="ORF">FAB82_15305</name>
</gene>
<evidence type="ECO:0000256" key="1">
    <source>
        <dbReference type="SAM" id="MobiDB-lite"/>
    </source>
</evidence>
<reference evidence="5" key="1">
    <citation type="submission" date="2019-04" db="EMBL/GenBank/DDBJ databases">
        <title>Nocardioides xinjiangensis sp. nov.</title>
        <authorList>
            <person name="Liu S."/>
        </authorList>
    </citation>
    <scope>NUCLEOTIDE SEQUENCE [LARGE SCALE GENOMIC DNA]</scope>
    <source>
        <strain evidence="5">18</strain>
    </source>
</reference>
<feature type="compositionally biased region" description="Polar residues" evidence="1">
    <location>
        <begin position="314"/>
        <end position="330"/>
    </location>
</feature>
<evidence type="ECO:0000313" key="5">
    <source>
        <dbReference type="Proteomes" id="UP000308760"/>
    </source>
</evidence>
<protein>
    <recommendedName>
        <fullName evidence="3">PPIase cyclophilin-type domain-containing protein</fullName>
    </recommendedName>
</protein>
<keyword evidence="2" id="KW-0812">Transmembrane</keyword>
<dbReference type="Pfam" id="PF00160">
    <property type="entry name" value="Pro_isomerase"/>
    <property type="match status" value="1"/>
</dbReference>
<name>A0A4S8Q8B5_9ACTN</name>
<comment type="caution">
    <text evidence="4">The sequence shown here is derived from an EMBL/GenBank/DDBJ whole genome shotgun (WGS) entry which is preliminary data.</text>
</comment>
<keyword evidence="2" id="KW-1133">Transmembrane helix</keyword>
<dbReference type="GO" id="GO:0003755">
    <property type="term" value="F:peptidyl-prolyl cis-trans isomerase activity"/>
    <property type="evidence" value="ECO:0007669"/>
    <property type="project" value="InterPro"/>
</dbReference>
<dbReference type="InterPro" id="IPR002130">
    <property type="entry name" value="Cyclophilin-type_PPIase_dom"/>
</dbReference>
<keyword evidence="2" id="KW-0472">Membrane</keyword>
<evidence type="ECO:0000259" key="3">
    <source>
        <dbReference type="PROSITE" id="PS50072"/>
    </source>
</evidence>
<feature type="compositionally biased region" description="Basic and acidic residues" evidence="1">
    <location>
        <begin position="23"/>
        <end position="32"/>
    </location>
</feature>
<feature type="region of interest" description="Disordered" evidence="1">
    <location>
        <begin position="281"/>
        <end position="343"/>
    </location>
</feature>
<feature type="compositionally biased region" description="Low complexity" evidence="1">
    <location>
        <begin position="287"/>
        <end position="311"/>
    </location>
</feature>
<dbReference type="OrthoDB" id="5507614at2"/>
<evidence type="ECO:0000256" key="2">
    <source>
        <dbReference type="SAM" id="Phobius"/>
    </source>
</evidence>
<dbReference type="PROSITE" id="PS50072">
    <property type="entry name" value="CSA_PPIASE_2"/>
    <property type="match status" value="1"/>
</dbReference>
<sequence length="343" mass="35612">MRRIRLPRARRGTVRFRIMEPSGHRGETEHEPVAANPFRGTPPWQRGGSGWKRTLGGIGALVITIGSVAGVTWLAFRDNGDGGAGAADVIYERCQVTEADDAQPVVEAPRLDTPAERSIATIETSYGNLDVMLWGDVAPCGVAAFSHLATAGYYNSDNCDRLTTQAASPTAILHCGSPGRYEAGEETEETYGPGWRFAAETGMAGNDVQDVLALVTDESGNAGSAFTLIRGAAEPTPGVSVVGGIVDGYEVLDTIAALTEEVESDGPPPVPVTIFGVTITPIEDLPGGDTVPDPTDPGTSTQTPGPSTDPTATDAPSGTESPNGTETTGGFNIETIDPTATQS</sequence>
<proteinExistence type="predicted"/>
<feature type="domain" description="PPIase cyclophilin-type" evidence="3">
    <location>
        <begin position="116"/>
        <end position="279"/>
    </location>
</feature>